<dbReference type="PANTHER" id="PTHR10896:SF65">
    <property type="entry name" value="GALACTOSYLGALACTOSYLXYLOSYLPROTEIN 3-BETA-GLUCURONOSYLTRANSFERASE 3"/>
    <property type="match status" value="1"/>
</dbReference>
<dbReference type="STRING" id="52838.A0A4S8KFL2"/>
<evidence type="ECO:0000256" key="4">
    <source>
        <dbReference type="ARBA" id="ARBA00022679"/>
    </source>
</evidence>
<evidence type="ECO:0000256" key="10">
    <source>
        <dbReference type="ARBA" id="ARBA00023180"/>
    </source>
</evidence>
<evidence type="ECO:0000313" key="15">
    <source>
        <dbReference type="EMBL" id="THU74047.1"/>
    </source>
</evidence>
<keyword evidence="4 14" id="KW-0808">Transferase</keyword>
<keyword evidence="3" id="KW-0328">Glycosyltransferase</keyword>
<dbReference type="PANTHER" id="PTHR10896">
    <property type="entry name" value="GALACTOSYLGALACTOSYLXYLOSYLPROTEIN 3-BETA-GLUCURONOSYLTRANSFERASE BETA-1,3-GLUCURONYLTRANSFERASE"/>
    <property type="match status" value="1"/>
</dbReference>
<evidence type="ECO:0000256" key="1">
    <source>
        <dbReference type="ARBA" id="ARBA00004323"/>
    </source>
</evidence>
<evidence type="ECO:0000313" key="16">
    <source>
        <dbReference type="Proteomes" id="UP000317650"/>
    </source>
</evidence>
<dbReference type="EC" id="2.4.-.-" evidence="14"/>
<dbReference type="GO" id="GO:0010417">
    <property type="term" value="P:glucuronoxylan biosynthetic process"/>
    <property type="evidence" value="ECO:0007669"/>
    <property type="project" value="TreeGrafter"/>
</dbReference>
<comment type="caution">
    <text evidence="15">The sequence shown here is derived from an EMBL/GenBank/DDBJ whole genome shotgun (WGS) entry which is preliminary data.</text>
</comment>
<dbReference type="InterPro" id="IPR005027">
    <property type="entry name" value="Glyco_trans_43"/>
</dbReference>
<keyword evidence="7 14" id="KW-1133">Transmembrane helix</keyword>
<evidence type="ECO:0000256" key="6">
    <source>
        <dbReference type="ARBA" id="ARBA00022968"/>
    </source>
</evidence>
<evidence type="ECO:0000256" key="7">
    <source>
        <dbReference type="ARBA" id="ARBA00022989"/>
    </source>
</evidence>
<gene>
    <name evidence="15" type="ORF">C4D60_Mb04t29240</name>
</gene>
<sequence length="420" mass="48289">MASIRRTLLAANIIDRSFRNHALCCHNTIQHQSLSSSALSSSSSVPFFSRGQLQHHHSSWRRKRRRRHLLRLLLFFAFGFFIGLYPLAQLDDFGFRPHHLSFASSSSILTTTAAVATAGNDNIPRRDLGAVNIRSGGREIEVLRSDNDGDVPPPNDIPEDRSRERKLLIVVTPTDNRAFQRYYLIRLGQTLRLVSPPLLWIVVEMNSTSVETAEILMGSGVMYRHLAACKKNSTYSRDRGVHQRNAALEHIERHRLDGIVYFADDSNIYSLELFQHLRDIRRFGVWPVAMLAQSKNNVIIEGPVCNGSQVIGWRTNEKSRRHSRFHVDMSGFAFNSTMLWDHERWHRSNSDAIRQLDTMEEDFQESAFVEQIVEDESQMEGLPNGCSRIMNWHLHEEARNFAYPEGWQLSRNLDAIVRLT</sequence>
<comment type="function">
    <text evidence="14">Involved in the synthesis of glucuronoxylan hemicellulose in secondary cell walls.</text>
</comment>
<keyword evidence="6 14" id="KW-0735">Signal-anchor</keyword>
<dbReference type="GO" id="GO:0015018">
    <property type="term" value="F:galactosylgalactosylxylosylprotein 3-beta-glucuronosyltransferase activity"/>
    <property type="evidence" value="ECO:0007669"/>
    <property type="project" value="InterPro"/>
</dbReference>
<protein>
    <recommendedName>
        <fullName evidence="14">Glycosyltransferases</fullName>
        <ecNumber evidence="14">2.4.-.-</ecNumber>
    </recommendedName>
</protein>
<dbReference type="InterPro" id="IPR029044">
    <property type="entry name" value="Nucleotide-diphossugar_trans"/>
</dbReference>
<keyword evidence="10" id="KW-0325">Glycoprotein</keyword>
<dbReference type="Proteomes" id="UP000317650">
    <property type="component" value="Chromosome 4"/>
</dbReference>
<dbReference type="SUPFAM" id="SSF53448">
    <property type="entry name" value="Nucleotide-diphospho-sugar transferases"/>
    <property type="match status" value="1"/>
</dbReference>
<keyword evidence="9 14" id="KW-0472">Membrane</keyword>
<reference evidence="15 16" key="1">
    <citation type="journal article" date="2019" name="Nat. Plants">
        <title>Genome sequencing of Musa balbisiana reveals subgenome evolution and function divergence in polyploid bananas.</title>
        <authorList>
            <person name="Yao X."/>
        </authorList>
    </citation>
    <scope>NUCLEOTIDE SEQUENCE [LARGE SCALE GENOMIC DNA]</scope>
    <source>
        <strain evidence="16">cv. DH-PKW</strain>
        <tissue evidence="15">Leaves</tissue>
    </source>
</reference>
<evidence type="ECO:0000256" key="9">
    <source>
        <dbReference type="ARBA" id="ARBA00023136"/>
    </source>
</evidence>
<keyword evidence="16" id="KW-1185">Reference proteome</keyword>
<keyword evidence="5 14" id="KW-0812">Transmembrane</keyword>
<feature type="active site" description="Proton donor/acceptor" evidence="12">
    <location>
        <position position="365"/>
    </location>
</feature>
<evidence type="ECO:0000256" key="12">
    <source>
        <dbReference type="PIRSR" id="PIRSR605027-1"/>
    </source>
</evidence>
<dbReference type="AlphaFoldDB" id="A0A4S8KFL2"/>
<evidence type="ECO:0000256" key="8">
    <source>
        <dbReference type="ARBA" id="ARBA00023034"/>
    </source>
</evidence>
<organism evidence="15 16">
    <name type="scientific">Musa balbisiana</name>
    <name type="common">Banana</name>
    <dbReference type="NCBI Taxonomy" id="52838"/>
    <lineage>
        <taxon>Eukaryota</taxon>
        <taxon>Viridiplantae</taxon>
        <taxon>Streptophyta</taxon>
        <taxon>Embryophyta</taxon>
        <taxon>Tracheophyta</taxon>
        <taxon>Spermatophyta</taxon>
        <taxon>Magnoliopsida</taxon>
        <taxon>Liliopsida</taxon>
        <taxon>Zingiberales</taxon>
        <taxon>Musaceae</taxon>
        <taxon>Musa</taxon>
    </lineage>
</organism>
<dbReference type="EMBL" id="PYDT01000001">
    <property type="protein sequence ID" value="THU74047.1"/>
    <property type="molecule type" value="Genomic_DNA"/>
</dbReference>
<dbReference type="FunFam" id="3.90.550.10:FF:000064">
    <property type="entry name" value="Glycosyltransferases"/>
    <property type="match status" value="1"/>
</dbReference>
<name>A0A4S8KFL2_MUSBA</name>
<feature type="site" description="Interaction with galactose moiety of substrate glycoprotein" evidence="13">
    <location>
        <position position="301"/>
    </location>
</feature>
<comment type="similarity">
    <text evidence="2 14">Belongs to the glycosyltransferase 43 family.</text>
</comment>
<dbReference type="Pfam" id="PF03360">
    <property type="entry name" value="Glyco_transf_43"/>
    <property type="match status" value="1"/>
</dbReference>
<keyword evidence="8 14" id="KW-0333">Golgi apparatus</keyword>
<proteinExistence type="inferred from homology"/>
<evidence type="ECO:0000256" key="13">
    <source>
        <dbReference type="PIRSR" id="PIRSR605027-4"/>
    </source>
</evidence>
<dbReference type="GO" id="GO:0042285">
    <property type="term" value="F:xylosyltransferase activity"/>
    <property type="evidence" value="ECO:0007669"/>
    <property type="project" value="TreeGrafter"/>
</dbReference>
<accession>A0A4S8KFL2</accession>
<evidence type="ECO:0000256" key="14">
    <source>
        <dbReference type="RuleBase" id="RU363127"/>
    </source>
</evidence>
<dbReference type="GO" id="GO:0000139">
    <property type="term" value="C:Golgi membrane"/>
    <property type="evidence" value="ECO:0007669"/>
    <property type="project" value="UniProtKB-SubCell"/>
</dbReference>
<feature type="transmembrane region" description="Helical" evidence="14">
    <location>
        <begin position="69"/>
        <end position="88"/>
    </location>
</feature>
<dbReference type="GO" id="GO:0071555">
    <property type="term" value="P:cell wall organization"/>
    <property type="evidence" value="ECO:0007669"/>
    <property type="project" value="UniProtKB-KW"/>
</dbReference>
<dbReference type="GO" id="GO:0009834">
    <property type="term" value="P:plant-type secondary cell wall biogenesis"/>
    <property type="evidence" value="ECO:0007669"/>
    <property type="project" value="TreeGrafter"/>
</dbReference>
<evidence type="ECO:0000256" key="2">
    <source>
        <dbReference type="ARBA" id="ARBA00007706"/>
    </source>
</evidence>
<evidence type="ECO:0000256" key="3">
    <source>
        <dbReference type="ARBA" id="ARBA00022676"/>
    </source>
</evidence>
<comment type="subcellular location">
    <subcellularLocation>
        <location evidence="1 14">Golgi apparatus membrane</location>
        <topology evidence="1 14">Single-pass type II membrane protein</topology>
    </subcellularLocation>
</comment>
<dbReference type="Gene3D" id="3.90.550.10">
    <property type="entry name" value="Spore Coat Polysaccharide Biosynthesis Protein SpsA, Chain A"/>
    <property type="match status" value="1"/>
</dbReference>
<dbReference type="CDD" id="cd00218">
    <property type="entry name" value="GlcAT-I"/>
    <property type="match status" value="1"/>
</dbReference>
<evidence type="ECO:0000256" key="11">
    <source>
        <dbReference type="ARBA" id="ARBA00023316"/>
    </source>
</evidence>
<keyword evidence="11 14" id="KW-0961">Cell wall biogenesis/degradation</keyword>
<evidence type="ECO:0000256" key="5">
    <source>
        <dbReference type="ARBA" id="ARBA00022692"/>
    </source>
</evidence>